<gene>
    <name evidence="3" type="ORF">O3P69_004593</name>
</gene>
<feature type="compositionally biased region" description="Low complexity" evidence="1">
    <location>
        <begin position="108"/>
        <end position="146"/>
    </location>
</feature>
<evidence type="ECO:0000313" key="3">
    <source>
        <dbReference type="EMBL" id="KAK8397895.1"/>
    </source>
</evidence>
<proteinExistence type="predicted"/>
<feature type="region of interest" description="Disordered" evidence="1">
    <location>
        <begin position="77"/>
        <end position="174"/>
    </location>
</feature>
<evidence type="ECO:0000313" key="4">
    <source>
        <dbReference type="Proteomes" id="UP001487740"/>
    </source>
</evidence>
<keyword evidence="2" id="KW-0732">Signal</keyword>
<organism evidence="3 4">
    <name type="scientific">Scylla paramamosain</name>
    <name type="common">Mud crab</name>
    <dbReference type="NCBI Taxonomy" id="85552"/>
    <lineage>
        <taxon>Eukaryota</taxon>
        <taxon>Metazoa</taxon>
        <taxon>Ecdysozoa</taxon>
        <taxon>Arthropoda</taxon>
        <taxon>Crustacea</taxon>
        <taxon>Multicrustacea</taxon>
        <taxon>Malacostraca</taxon>
        <taxon>Eumalacostraca</taxon>
        <taxon>Eucarida</taxon>
        <taxon>Decapoda</taxon>
        <taxon>Pleocyemata</taxon>
        <taxon>Brachyura</taxon>
        <taxon>Eubrachyura</taxon>
        <taxon>Portunoidea</taxon>
        <taxon>Portunidae</taxon>
        <taxon>Portuninae</taxon>
        <taxon>Scylla</taxon>
    </lineage>
</organism>
<feature type="compositionally biased region" description="Polar residues" evidence="1">
    <location>
        <begin position="161"/>
        <end position="174"/>
    </location>
</feature>
<comment type="caution">
    <text evidence="3">The sequence shown here is derived from an EMBL/GenBank/DDBJ whole genome shotgun (WGS) entry which is preliminary data.</text>
</comment>
<reference evidence="3 4" key="1">
    <citation type="submission" date="2023-03" db="EMBL/GenBank/DDBJ databases">
        <title>High-quality genome of Scylla paramamosain provides insights in environmental adaptation.</title>
        <authorList>
            <person name="Zhang L."/>
        </authorList>
    </citation>
    <scope>NUCLEOTIDE SEQUENCE [LARGE SCALE GENOMIC DNA]</scope>
    <source>
        <strain evidence="3">LZ_2023a</strain>
        <tissue evidence="3">Muscle</tissue>
    </source>
</reference>
<evidence type="ECO:0000256" key="1">
    <source>
        <dbReference type="SAM" id="MobiDB-lite"/>
    </source>
</evidence>
<dbReference type="Proteomes" id="UP001487740">
    <property type="component" value="Unassembled WGS sequence"/>
</dbReference>
<accession>A0AAW0UDX7</accession>
<dbReference type="AlphaFoldDB" id="A0AAW0UDX7"/>
<protein>
    <submittedName>
        <fullName evidence="3">Uncharacterized protein</fullName>
    </submittedName>
</protein>
<name>A0AAW0UDX7_SCYPA</name>
<feature type="signal peptide" evidence="2">
    <location>
        <begin position="1"/>
        <end position="21"/>
    </location>
</feature>
<feature type="chain" id="PRO_5043855690" evidence="2">
    <location>
        <begin position="22"/>
        <end position="284"/>
    </location>
</feature>
<dbReference type="EMBL" id="JARAKH010000013">
    <property type="protein sequence ID" value="KAK8397895.1"/>
    <property type="molecule type" value="Genomic_DNA"/>
</dbReference>
<sequence>MRLTVLTCWGVVAALVVAAQGKPFRSPAFDIARAYENYHHLWMSEARRNSVAPMSFSQQVARTWPQNKAAVARLAPPAPVAEKPPQEQAKAGTQAEKGKADQKVQQSATAEQQTTEMTTEMATEMPTTEQTVQEEMTTEMQTQKQTAQASADTRAAKKPEPSQQRTQPATARPTTMKSAFDTFFNRWNAERIRNSIPPVATPIPPLSSFYKQTLFAKEPVTTMSVDRPAEATEATVDTLTQASASEVSATASAPSTDPVKLIKSLAQSDSWSQQGNAPIIILLQ</sequence>
<keyword evidence="4" id="KW-1185">Reference proteome</keyword>
<evidence type="ECO:0000256" key="2">
    <source>
        <dbReference type="SAM" id="SignalP"/>
    </source>
</evidence>